<gene>
    <name evidence="1" type="ORF">BGW36DRAFT_399943</name>
</gene>
<dbReference type="PANTHER" id="PTHR39600:SF1">
    <property type="entry name" value="PEPTIDASE INHIBITOR I78 FAMILY PROTEIN"/>
    <property type="match status" value="1"/>
</dbReference>
<accession>A0AAD4KKR4</accession>
<dbReference type="RefSeq" id="XP_046069111.1">
    <property type="nucleotide sequence ID" value="XM_046218582.1"/>
</dbReference>
<protein>
    <recommendedName>
        <fullName evidence="3">Proteinase inhibitor I78</fullName>
    </recommendedName>
</protein>
<sequence>MPLVVPGINSSLTGNEKTDWVEKLLGKKLTDSTNDEISFAKTDLPSNHRVVKPNDMTTADYKPDRLNIHVDDDGTVRDVRYG</sequence>
<dbReference type="Gene3D" id="3.30.10.10">
    <property type="entry name" value="Trypsin Inhibitor V, subunit A"/>
    <property type="match status" value="1"/>
</dbReference>
<organism evidence="1 2">
    <name type="scientific">Talaromyces proteolyticus</name>
    <dbReference type="NCBI Taxonomy" id="1131652"/>
    <lineage>
        <taxon>Eukaryota</taxon>
        <taxon>Fungi</taxon>
        <taxon>Dikarya</taxon>
        <taxon>Ascomycota</taxon>
        <taxon>Pezizomycotina</taxon>
        <taxon>Eurotiomycetes</taxon>
        <taxon>Eurotiomycetidae</taxon>
        <taxon>Eurotiales</taxon>
        <taxon>Trichocomaceae</taxon>
        <taxon>Talaromyces</taxon>
        <taxon>Talaromyces sect. Bacilispori</taxon>
    </lineage>
</organism>
<evidence type="ECO:0000313" key="2">
    <source>
        <dbReference type="Proteomes" id="UP001201262"/>
    </source>
</evidence>
<name>A0AAD4KKR4_9EURO</name>
<comment type="caution">
    <text evidence="1">The sequence shown here is derived from an EMBL/GenBank/DDBJ whole genome shotgun (WGS) entry which is preliminary data.</text>
</comment>
<dbReference type="GeneID" id="70248869"/>
<dbReference type="Pfam" id="PF11720">
    <property type="entry name" value="Inhibitor_I78"/>
    <property type="match status" value="1"/>
</dbReference>
<dbReference type="EMBL" id="JAJTJA010000010">
    <property type="protein sequence ID" value="KAH8693238.1"/>
    <property type="molecule type" value="Genomic_DNA"/>
</dbReference>
<proteinExistence type="predicted"/>
<keyword evidence="2" id="KW-1185">Reference proteome</keyword>
<dbReference type="Proteomes" id="UP001201262">
    <property type="component" value="Unassembled WGS sequence"/>
</dbReference>
<evidence type="ECO:0008006" key="3">
    <source>
        <dbReference type="Google" id="ProtNLM"/>
    </source>
</evidence>
<dbReference type="PANTHER" id="PTHR39600">
    <property type="entry name" value="PEPTIDASE INHIBITOR I78 FAMILY PROTEIN"/>
    <property type="match status" value="1"/>
</dbReference>
<reference evidence="1" key="1">
    <citation type="submission" date="2021-12" db="EMBL/GenBank/DDBJ databases">
        <title>Convergent genome expansion in fungi linked to evolution of root-endophyte symbiosis.</title>
        <authorList>
            <consortium name="DOE Joint Genome Institute"/>
            <person name="Ke Y.-H."/>
            <person name="Bonito G."/>
            <person name="Liao H.-L."/>
            <person name="Looney B."/>
            <person name="Rojas-Flechas A."/>
            <person name="Nash J."/>
            <person name="Hameed K."/>
            <person name="Schadt C."/>
            <person name="Martin F."/>
            <person name="Crous P.W."/>
            <person name="Miettinen O."/>
            <person name="Magnuson J.K."/>
            <person name="Labbe J."/>
            <person name="Jacobson D."/>
            <person name="Doktycz M.J."/>
            <person name="Veneault-Fourrey C."/>
            <person name="Kuo A."/>
            <person name="Mondo S."/>
            <person name="Calhoun S."/>
            <person name="Riley R."/>
            <person name="Ohm R."/>
            <person name="LaButti K."/>
            <person name="Andreopoulos B."/>
            <person name="Pangilinan J."/>
            <person name="Nolan M."/>
            <person name="Tritt A."/>
            <person name="Clum A."/>
            <person name="Lipzen A."/>
            <person name="Daum C."/>
            <person name="Barry K."/>
            <person name="Grigoriev I.V."/>
            <person name="Vilgalys R."/>
        </authorList>
    </citation>
    <scope>NUCLEOTIDE SEQUENCE</scope>
    <source>
        <strain evidence="1">PMI_201</strain>
    </source>
</reference>
<evidence type="ECO:0000313" key="1">
    <source>
        <dbReference type="EMBL" id="KAH8693238.1"/>
    </source>
</evidence>
<dbReference type="InterPro" id="IPR021719">
    <property type="entry name" value="Prot_inh_I78"/>
</dbReference>
<dbReference type="AlphaFoldDB" id="A0AAD4KKR4"/>